<proteinExistence type="predicted"/>
<name>A0ABN8P529_9CNID</name>
<feature type="non-terminal residue" evidence="1">
    <location>
        <position position="1"/>
    </location>
</feature>
<evidence type="ECO:0000313" key="2">
    <source>
        <dbReference type="Proteomes" id="UP001159405"/>
    </source>
</evidence>
<dbReference type="Proteomes" id="UP001159405">
    <property type="component" value="Unassembled WGS sequence"/>
</dbReference>
<gene>
    <name evidence="1" type="ORF">PLOB_00034001</name>
</gene>
<organism evidence="1 2">
    <name type="scientific">Porites lobata</name>
    <dbReference type="NCBI Taxonomy" id="104759"/>
    <lineage>
        <taxon>Eukaryota</taxon>
        <taxon>Metazoa</taxon>
        <taxon>Cnidaria</taxon>
        <taxon>Anthozoa</taxon>
        <taxon>Hexacorallia</taxon>
        <taxon>Scleractinia</taxon>
        <taxon>Fungiina</taxon>
        <taxon>Poritidae</taxon>
        <taxon>Porites</taxon>
    </lineage>
</organism>
<dbReference type="EMBL" id="CALNXK010000046">
    <property type="protein sequence ID" value="CAH3129170.1"/>
    <property type="molecule type" value="Genomic_DNA"/>
</dbReference>
<accession>A0ABN8P529</accession>
<protein>
    <submittedName>
        <fullName evidence="1">Uncharacterized protein</fullName>
    </submittedName>
</protein>
<keyword evidence="2" id="KW-1185">Reference proteome</keyword>
<evidence type="ECO:0000313" key="1">
    <source>
        <dbReference type="EMBL" id="CAH3129170.1"/>
    </source>
</evidence>
<sequence length="146" mass="17333">ETSWELKLFCENCENVAYKVRIQVFKEISGPFILGKLAQNLKRTSSKVKTHLYASDPEDCLIFNYEFTAQVEKHLVIGPVWEVQFTDEDFHIEFNQELYEECLERTRGVEERDMTDVDEEELEEEQDLRVRTTSSGRILKLPNRFY</sequence>
<comment type="caution">
    <text evidence="1">The sequence shown here is derived from an EMBL/GenBank/DDBJ whole genome shotgun (WGS) entry which is preliminary data.</text>
</comment>
<reference evidence="1 2" key="1">
    <citation type="submission" date="2022-05" db="EMBL/GenBank/DDBJ databases">
        <authorList>
            <consortium name="Genoscope - CEA"/>
            <person name="William W."/>
        </authorList>
    </citation>
    <scope>NUCLEOTIDE SEQUENCE [LARGE SCALE GENOMIC DNA]</scope>
</reference>